<name>A0A4P9ZTN9_9FUNG</name>
<dbReference type="STRING" id="215637.A0A4P9ZTN9"/>
<dbReference type="PANTHER" id="PTHR16453">
    <property type="entry name" value="WD40 DOMAIN-CONTAINING PROTEIN MIO FAMILY MEMBER"/>
    <property type="match status" value="1"/>
</dbReference>
<gene>
    <name evidence="2" type="ORF">BJ085DRAFT_16116</name>
</gene>
<dbReference type="GO" id="GO:0005737">
    <property type="term" value="C:cytoplasm"/>
    <property type="evidence" value="ECO:0007669"/>
    <property type="project" value="TreeGrafter"/>
</dbReference>
<organism evidence="2 3">
    <name type="scientific">Dimargaris cristalligena</name>
    <dbReference type="NCBI Taxonomy" id="215637"/>
    <lineage>
        <taxon>Eukaryota</taxon>
        <taxon>Fungi</taxon>
        <taxon>Fungi incertae sedis</taxon>
        <taxon>Zoopagomycota</taxon>
        <taxon>Kickxellomycotina</taxon>
        <taxon>Dimargaritomycetes</taxon>
        <taxon>Dimargaritales</taxon>
        <taxon>Dimargaritaceae</taxon>
        <taxon>Dimargaris</taxon>
    </lineage>
</organism>
<feature type="domain" description="GATOR2 complex protein MIO zinc-ribbon like" evidence="1">
    <location>
        <begin position="84"/>
        <end position="209"/>
    </location>
</feature>
<evidence type="ECO:0000313" key="3">
    <source>
        <dbReference type="Proteomes" id="UP000268162"/>
    </source>
</evidence>
<accession>A0A4P9ZTN9</accession>
<dbReference type="PANTHER" id="PTHR16453:SF9">
    <property type="entry name" value="GATOR COMPLEX PROTEIN MIOS"/>
    <property type="match status" value="1"/>
</dbReference>
<evidence type="ECO:0000259" key="1">
    <source>
        <dbReference type="Pfam" id="PF17034"/>
    </source>
</evidence>
<dbReference type="InterPro" id="IPR031488">
    <property type="entry name" value="Zn_ribbon_mio"/>
</dbReference>
<sequence length="211" mass="24147">MELIDNYANRTADTQTAALIMSFSPIQATPNSVKKRCIECYRDLLDQWQMFETRAVFDIERGKWMRRYQIPVTVTSQPPILVRCTFCMSSLMQSLNLVGGAGVPSTNLDRDGNRRFQHMNSNRFDNSSMQCPNCKAALPSCPICLLSLGTPANICMASSYLARNGNNPFDWWFMWCQTCRHGGHQKHLTEWFMTHNVCPVADCLCHCREMD</sequence>
<dbReference type="Proteomes" id="UP000268162">
    <property type="component" value="Unassembled WGS sequence"/>
</dbReference>
<protein>
    <recommendedName>
        <fullName evidence="1">GATOR2 complex protein MIO zinc-ribbon like domain-containing protein</fullName>
    </recommendedName>
</protein>
<dbReference type="CDD" id="cd16691">
    <property type="entry name" value="mRING-H2-C3H3C2_Mio"/>
    <property type="match status" value="1"/>
</dbReference>
<dbReference type="AlphaFoldDB" id="A0A4P9ZTN9"/>
<dbReference type="EMBL" id="ML002577">
    <property type="protein sequence ID" value="RKP36893.1"/>
    <property type="molecule type" value="Genomic_DNA"/>
</dbReference>
<reference evidence="3" key="1">
    <citation type="journal article" date="2018" name="Nat. Microbiol.">
        <title>Leveraging single-cell genomics to expand the fungal tree of life.</title>
        <authorList>
            <person name="Ahrendt S.R."/>
            <person name="Quandt C.A."/>
            <person name="Ciobanu D."/>
            <person name="Clum A."/>
            <person name="Salamov A."/>
            <person name="Andreopoulos B."/>
            <person name="Cheng J.F."/>
            <person name="Woyke T."/>
            <person name="Pelin A."/>
            <person name="Henrissat B."/>
            <person name="Reynolds N.K."/>
            <person name="Benny G.L."/>
            <person name="Smith M.E."/>
            <person name="James T.Y."/>
            <person name="Grigoriev I.V."/>
        </authorList>
    </citation>
    <scope>NUCLEOTIDE SEQUENCE [LARGE SCALE GENOMIC DNA]</scope>
    <source>
        <strain evidence="3">RSA 468</strain>
    </source>
</reference>
<keyword evidence="3" id="KW-1185">Reference proteome</keyword>
<evidence type="ECO:0000313" key="2">
    <source>
        <dbReference type="EMBL" id="RKP36893.1"/>
    </source>
</evidence>
<proteinExistence type="predicted"/>
<dbReference type="InterPro" id="IPR037593">
    <property type="entry name" value="MIOS/Sea4"/>
</dbReference>
<dbReference type="Pfam" id="PF17034">
    <property type="entry name" value="zinc_ribbon_16"/>
    <property type="match status" value="1"/>
</dbReference>